<organism evidence="9 10">
    <name type="scientific">Thiohalocapsa marina</name>
    <dbReference type="NCBI Taxonomy" id="424902"/>
    <lineage>
        <taxon>Bacteria</taxon>
        <taxon>Pseudomonadati</taxon>
        <taxon>Pseudomonadota</taxon>
        <taxon>Gammaproteobacteria</taxon>
        <taxon>Chromatiales</taxon>
        <taxon>Chromatiaceae</taxon>
        <taxon>Thiohalocapsa</taxon>
    </lineage>
</organism>
<dbReference type="InterPro" id="IPR050817">
    <property type="entry name" value="DjlA_DnaK_co-chaperone"/>
</dbReference>
<evidence type="ECO:0000256" key="2">
    <source>
        <dbReference type="ARBA" id="ARBA00022519"/>
    </source>
</evidence>
<evidence type="ECO:0000259" key="8">
    <source>
        <dbReference type="PROSITE" id="PS50076"/>
    </source>
</evidence>
<dbReference type="Proteomes" id="UP000322981">
    <property type="component" value="Unassembled WGS sequence"/>
</dbReference>
<dbReference type="OrthoDB" id="9782583at2"/>
<evidence type="ECO:0000313" key="10">
    <source>
        <dbReference type="Proteomes" id="UP000322981"/>
    </source>
</evidence>
<proteinExistence type="inferred from homology"/>
<dbReference type="Gene3D" id="1.10.287.110">
    <property type="entry name" value="DnaJ domain"/>
    <property type="match status" value="1"/>
</dbReference>
<dbReference type="EMBL" id="VWXX01000010">
    <property type="protein sequence ID" value="KAA6185411.1"/>
    <property type="molecule type" value="Genomic_DNA"/>
</dbReference>
<dbReference type="GO" id="GO:0051087">
    <property type="term" value="F:protein-folding chaperone binding"/>
    <property type="evidence" value="ECO:0007669"/>
    <property type="project" value="InterPro"/>
</dbReference>
<gene>
    <name evidence="7 9" type="primary">djlA</name>
    <name evidence="9" type="ORF">F2Q65_09055</name>
</gene>
<comment type="subcellular location">
    <subcellularLocation>
        <location evidence="7">Cell inner membrane</location>
        <topology evidence="7">Single-pass type III membrane protein</topology>
    </subcellularLocation>
</comment>
<dbReference type="SMART" id="SM00271">
    <property type="entry name" value="DnaJ"/>
    <property type="match status" value="1"/>
</dbReference>
<dbReference type="Pfam" id="PF05099">
    <property type="entry name" value="TerB"/>
    <property type="match status" value="1"/>
</dbReference>
<name>A0A5M8FQD5_9GAMM</name>
<dbReference type="SUPFAM" id="SSF46565">
    <property type="entry name" value="Chaperone J-domain"/>
    <property type="match status" value="1"/>
</dbReference>
<feature type="domain" description="J" evidence="8">
    <location>
        <begin position="220"/>
        <end position="284"/>
    </location>
</feature>
<keyword evidence="1 7" id="KW-1003">Cell membrane</keyword>
<sequence>MGWIGKVVGGLLGFAAGGPIGAMLGATLGHGVDRGVQKLADDMQLPPGDRQRIESVFFAATFSTMGHLAKADGRVSEAEIALAEAVMARLQLTGERRSAAIALFRQGKSPEFDLRAVVERFRRECLGRRTLVQLFLEIQLQAAYVDGEPSAAKRRVLEEIRAGLHIPAVVFRQLENLVRMQSQFAGAGGAGADAGYGAGAHGQRGAGGARAAARGPTLSQAYAVLGVTPKDTDATVKRAYRKLLSQHHPDKLVSKGVPEDMIKLATQKTHEIRRAYEMIQQARSG</sequence>
<feature type="topological domain" description="Cytoplasmic" evidence="7">
    <location>
        <begin position="31"/>
        <end position="285"/>
    </location>
</feature>
<dbReference type="SUPFAM" id="SSF158682">
    <property type="entry name" value="TerB-like"/>
    <property type="match status" value="1"/>
</dbReference>
<comment type="subunit">
    <text evidence="7">Homodimer.</text>
</comment>
<dbReference type="HAMAP" id="MF_01153">
    <property type="entry name" value="DjlA"/>
    <property type="match status" value="1"/>
</dbReference>
<evidence type="ECO:0000256" key="4">
    <source>
        <dbReference type="ARBA" id="ARBA00022989"/>
    </source>
</evidence>
<dbReference type="CDD" id="cd07316">
    <property type="entry name" value="terB_like_DjlA"/>
    <property type="match status" value="1"/>
</dbReference>
<evidence type="ECO:0000256" key="6">
    <source>
        <dbReference type="ARBA" id="ARBA00023186"/>
    </source>
</evidence>
<dbReference type="InterPro" id="IPR001623">
    <property type="entry name" value="DnaJ_domain"/>
</dbReference>
<keyword evidence="10" id="KW-1185">Reference proteome</keyword>
<evidence type="ECO:0000313" key="9">
    <source>
        <dbReference type="EMBL" id="KAA6185411.1"/>
    </source>
</evidence>
<comment type="caution">
    <text evidence="9">The sequence shown here is derived from an EMBL/GenBank/DDBJ whole genome shotgun (WGS) entry which is preliminary data.</text>
</comment>
<accession>A0A5M8FQD5</accession>
<keyword evidence="6 7" id="KW-0143">Chaperone</keyword>
<dbReference type="InterPro" id="IPR007791">
    <property type="entry name" value="DjlA_N"/>
</dbReference>
<dbReference type="GO" id="GO:0005886">
    <property type="term" value="C:plasma membrane"/>
    <property type="evidence" value="ECO:0007669"/>
    <property type="project" value="UniProtKB-SubCell"/>
</dbReference>
<evidence type="ECO:0000256" key="1">
    <source>
        <dbReference type="ARBA" id="ARBA00022475"/>
    </source>
</evidence>
<dbReference type="Pfam" id="PF00226">
    <property type="entry name" value="DnaJ"/>
    <property type="match status" value="1"/>
</dbReference>
<comment type="function">
    <text evidence="7">Regulatory DnaK co-chaperone. Direct interaction between DnaK and DjlA is needed for the induction of the wcaABCDE operon, involved in the synthesis of a colanic acid polysaccharide capsule, possibly through activation of the RcsB/RcsC phosphotransfer signaling pathway. The colanic acid capsule may help the bacterium survive conditions outside the host.</text>
</comment>
<dbReference type="PROSITE" id="PS50076">
    <property type="entry name" value="DNAJ_2"/>
    <property type="match status" value="1"/>
</dbReference>
<keyword evidence="5 7" id="KW-0472">Membrane</keyword>
<evidence type="ECO:0000256" key="3">
    <source>
        <dbReference type="ARBA" id="ARBA00022692"/>
    </source>
</evidence>
<protein>
    <recommendedName>
        <fullName evidence="7">Co-chaperone protein DjlA</fullName>
    </recommendedName>
</protein>
<dbReference type="Gene3D" id="1.10.3680.10">
    <property type="entry name" value="TerB-like"/>
    <property type="match status" value="1"/>
</dbReference>
<keyword evidence="2 7" id="KW-0997">Cell inner membrane</keyword>
<dbReference type="RefSeq" id="WP_150092581.1">
    <property type="nucleotide sequence ID" value="NZ_JBFUOH010000117.1"/>
</dbReference>
<dbReference type="NCBIfam" id="NF006948">
    <property type="entry name" value="PRK09430.1"/>
    <property type="match status" value="1"/>
</dbReference>
<reference evidence="9 10" key="1">
    <citation type="submission" date="2019-09" db="EMBL/GenBank/DDBJ databases">
        <title>Whole-genome sequence of the purple sulfur bacterium Thiohalocapsa marina DSM 19078.</title>
        <authorList>
            <person name="Kyndt J.A."/>
            <person name="Meyer T.E."/>
        </authorList>
    </citation>
    <scope>NUCLEOTIDE SEQUENCE [LARGE SCALE GENOMIC DNA]</scope>
    <source>
        <strain evidence="9 10">DSM 19078</strain>
    </source>
</reference>
<dbReference type="InterPro" id="IPR023749">
    <property type="entry name" value="DjlA"/>
</dbReference>
<dbReference type="AlphaFoldDB" id="A0A5M8FQD5"/>
<evidence type="ECO:0000256" key="7">
    <source>
        <dbReference type="HAMAP-Rule" id="MF_01153"/>
    </source>
</evidence>
<feature type="topological domain" description="Periplasmic" evidence="7">
    <location>
        <begin position="1"/>
        <end position="6"/>
    </location>
</feature>
<keyword evidence="3 7" id="KW-0812">Transmembrane</keyword>
<dbReference type="PRINTS" id="PR00625">
    <property type="entry name" value="JDOMAIN"/>
</dbReference>
<keyword evidence="4 7" id="KW-1133">Transmembrane helix</keyword>
<dbReference type="CDD" id="cd06257">
    <property type="entry name" value="DnaJ"/>
    <property type="match status" value="1"/>
</dbReference>
<evidence type="ECO:0000256" key="5">
    <source>
        <dbReference type="ARBA" id="ARBA00023136"/>
    </source>
</evidence>
<dbReference type="InterPro" id="IPR029024">
    <property type="entry name" value="TerB-like"/>
</dbReference>
<dbReference type="InterPro" id="IPR036869">
    <property type="entry name" value="J_dom_sf"/>
</dbReference>
<comment type="domain">
    <text evidence="7">The transmembrane domain is a dimerization domain.</text>
</comment>
<dbReference type="PANTHER" id="PTHR24074">
    <property type="entry name" value="CO-CHAPERONE PROTEIN DJLA"/>
    <property type="match status" value="1"/>
</dbReference>